<feature type="compositionally biased region" description="Polar residues" evidence="3">
    <location>
        <begin position="1444"/>
        <end position="1457"/>
    </location>
</feature>
<evidence type="ECO:0000259" key="6">
    <source>
        <dbReference type="PROSITE" id="PS50238"/>
    </source>
</evidence>
<dbReference type="Proteomes" id="UP000242525">
    <property type="component" value="Unassembled WGS sequence"/>
</dbReference>
<feature type="region of interest" description="Disordered" evidence="3">
    <location>
        <begin position="713"/>
        <end position="748"/>
    </location>
</feature>
<dbReference type="Pfam" id="PF00620">
    <property type="entry name" value="RhoGAP"/>
    <property type="match status" value="1"/>
</dbReference>
<dbReference type="GO" id="GO:0005938">
    <property type="term" value="C:cell cortex"/>
    <property type="evidence" value="ECO:0007669"/>
    <property type="project" value="UniProtKB-ARBA"/>
</dbReference>
<feature type="region of interest" description="Disordered" evidence="3">
    <location>
        <begin position="135"/>
        <end position="160"/>
    </location>
</feature>
<dbReference type="Gene3D" id="1.10.840.10">
    <property type="entry name" value="Ras guanine-nucleotide exchange factors catalytic domain"/>
    <property type="match status" value="1"/>
</dbReference>
<feature type="region of interest" description="Disordered" evidence="3">
    <location>
        <begin position="1442"/>
        <end position="1464"/>
    </location>
</feature>
<reference evidence="7" key="1">
    <citation type="submission" date="2014-03" db="EMBL/GenBank/DDBJ databases">
        <authorList>
            <person name="Casaregola S."/>
        </authorList>
    </citation>
    <scope>NUCLEOTIDE SEQUENCE [LARGE SCALE GENOMIC DNA]</scope>
    <source>
        <strain evidence="7">CLIB 918</strain>
    </source>
</reference>
<dbReference type="SMART" id="SM00324">
    <property type="entry name" value="RhoGAP"/>
    <property type="match status" value="1"/>
</dbReference>
<dbReference type="GO" id="GO:0007264">
    <property type="term" value="P:small GTPase-mediated signal transduction"/>
    <property type="evidence" value="ECO:0007669"/>
    <property type="project" value="InterPro"/>
</dbReference>
<dbReference type="CDD" id="cd06224">
    <property type="entry name" value="REM"/>
    <property type="match status" value="1"/>
</dbReference>
<evidence type="ECO:0000256" key="2">
    <source>
        <dbReference type="PROSITE-ProRule" id="PRU00168"/>
    </source>
</evidence>
<feature type="compositionally biased region" description="Basic and acidic residues" evidence="3">
    <location>
        <begin position="1891"/>
        <end position="1907"/>
    </location>
</feature>
<feature type="region of interest" description="Disordered" evidence="3">
    <location>
        <begin position="1834"/>
        <end position="1907"/>
    </location>
</feature>
<dbReference type="PROSITE" id="PS50009">
    <property type="entry name" value="RASGEF_CAT"/>
    <property type="match status" value="1"/>
</dbReference>
<dbReference type="InterPro" id="IPR000651">
    <property type="entry name" value="Ras-like_Gua-exchang_fac_N"/>
</dbReference>
<dbReference type="InterPro" id="IPR023578">
    <property type="entry name" value="Ras_GEF_dom_sf"/>
</dbReference>
<comment type="caution">
    <text evidence="7">The sequence shown here is derived from an EMBL/GenBank/DDBJ whole genome shotgun (WGS) entry which is preliminary data.</text>
</comment>
<dbReference type="STRING" id="1173061.A0A0J9XGC0"/>
<dbReference type="InterPro" id="IPR000198">
    <property type="entry name" value="RhoGAP_dom"/>
</dbReference>
<dbReference type="GO" id="GO:0005096">
    <property type="term" value="F:GTPase activator activity"/>
    <property type="evidence" value="ECO:0007669"/>
    <property type="project" value="UniProtKB-KW"/>
</dbReference>
<evidence type="ECO:0000259" key="5">
    <source>
        <dbReference type="PROSITE" id="PS50212"/>
    </source>
</evidence>
<evidence type="ECO:0000256" key="3">
    <source>
        <dbReference type="SAM" id="MobiDB-lite"/>
    </source>
</evidence>
<evidence type="ECO:0000313" key="8">
    <source>
        <dbReference type="Proteomes" id="UP000242525"/>
    </source>
</evidence>
<dbReference type="Gene3D" id="1.10.555.10">
    <property type="entry name" value="Rho GTPase activation protein"/>
    <property type="match status" value="1"/>
</dbReference>
<feature type="compositionally biased region" description="Polar residues" evidence="3">
    <location>
        <begin position="1872"/>
        <end position="1890"/>
    </location>
</feature>
<dbReference type="InterPro" id="IPR001895">
    <property type="entry name" value="RASGEF_cat_dom"/>
</dbReference>
<dbReference type="OrthoDB" id="79452at2759"/>
<feature type="domain" description="Ras-GEF" evidence="4">
    <location>
        <begin position="405"/>
        <end position="661"/>
    </location>
</feature>
<dbReference type="Gene3D" id="1.20.870.10">
    <property type="entry name" value="Son of sevenless (SoS) protein Chain: S domain 1"/>
    <property type="match status" value="1"/>
</dbReference>
<dbReference type="PROSITE" id="PS50212">
    <property type="entry name" value="RASGEF_NTER"/>
    <property type="match status" value="1"/>
</dbReference>
<keyword evidence="1" id="KW-0343">GTPase activation</keyword>
<dbReference type="PANTHER" id="PTHR23176:SF96">
    <property type="entry name" value="GTPASE-ACTIVATING PROTEIN BEM2_IPL2"/>
    <property type="match status" value="1"/>
</dbReference>
<dbReference type="SUPFAM" id="SSF48350">
    <property type="entry name" value="GTPase activation domain, GAP"/>
    <property type="match status" value="1"/>
</dbReference>
<dbReference type="Pfam" id="PF00617">
    <property type="entry name" value="RasGEF"/>
    <property type="match status" value="1"/>
</dbReference>
<evidence type="ECO:0000313" key="7">
    <source>
        <dbReference type="EMBL" id="CDO56371.1"/>
    </source>
</evidence>
<keyword evidence="8" id="KW-1185">Reference proteome</keyword>
<feature type="domain" description="Rho-GAP" evidence="6">
    <location>
        <begin position="1586"/>
        <end position="1775"/>
    </location>
</feature>
<accession>A0A0J9XGC0</accession>
<dbReference type="SUPFAM" id="SSF48366">
    <property type="entry name" value="Ras GEF"/>
    <property type="match status" value="2"/>
</dbReference>
<evidence type="ECO:0000259" key="4">
    <source>
        <dbReference type="PROSITE" id="PS50009"/>
    </source>
</evidence>
<dbReference type="InterPro" id="IPR036964">
    <property type="entry name" value="RASGEF_cat_dom_sf"/>
</dbReference>
<dbReference type="CDD" id="cd00821">
    <property type="entry name" value="PH"/>
    <property type="match status" value="1"/>
</dbReference>
<dbReference type="InterPro" id="IPR050729">
    <property type="entry name" value="Rho-GAP"/>
</dbReference>
<dbReference type="CDD" id="cd00159">
    <property type="entry name" value="RhoGAP"/>
    <property type="match status" value="1"/>
</dbReference>
<feature type="domain" description="N-terminal Ras-GEF" evidence="5">
    <location>
        <begin position="854"/>
        <end position="1032"/>
    </location>
</feature>
<dbReference type="GO" id="GO:0005933">
    <property type="term" value="C:cellular bud"/>
    <property type="evidence" value="ECO:0007669"/>
    <property type="project" value="UniProtKB-ARBA"/>
</dbReference>
<feature type="compositionally biased region" description="Low complexity" evidence="3">
    <location>
        <begin position="147"/>
        <end position="160"/>
    </location>
</feature>
<feature type="region of interest" description="Disordered" evidence="3">
    <location>
        <begin position="1"/>
        <end position="64"/>
    </location>
</feature>
<dbReference type="SMART" id="SM00229">
    <property type="entry name" value="RasGEFN"/>
    <property type="match status" value="1"/>
</dbReference>
<feature type="compositionally biased region" description="Low complexity" evidence="3">
    <location>
        <begin position="37"/>
        <end position="49"/>
    </location>
</feature>
<dbReference type="SMART" id="SM00147">
    <property type="entry name" value="RasGEF"/>
    <property type="match status" value="1"/>
</dbReference>
<dbReference type="PANTHER" id="PTHR23176">
    <property type="entry name" value="RHO/RAC/CDC GTPASE-ACTIVATING PROTEIN"/>
    <property type="match status" value="1"/>
</dbReference>
<proteinExistence type="predicted"/>
<dbReference type="PROSITE" id="PS50238">
    <property type="entry name" value="RHOGAP"/>
    <property type="match status" value="1"/>
</dbReference>
<sequence>MSTTSHIASGSPPDTHAFLPEPSVPESPQELRSRTRSSSNVDSADSSENAAKHEPHTFSTNAGSHESKIFKEGWLNKYQGSPAAFLNGNWVNGSTSSQQNWKLIRTVIQDGTLKIYKPPSDLGIKAFDTNCSPLPNSASPTHKRIPSASNSQSTSKSSNVSGSRLFFRGLEPHPELEYNERGKIIGGSDEAICHTILFGPSDLFAETSVLLLPLLMDIVSAIDLLAIYSTSVSHSNTNATTIPLSSANHNLTPQDESERPATSELALRLKLVVETFQENFPGMLLDKNIFSVFMRLVESVSYHDDELATELKVSVFKKQKCMSGMLSYATHQETHMWTSLLPNMSEKMSDKLHFILNRVENSNNTPTTSKSTHHHYTNVNSITPISMATTKLPAAIPPSLILDLDVDTFAQQIYHFHLTFSKDWSPTSDISLLFNTKYTYNKHSPLVFQSSGVHFLGSLLIDHVFNPIHKIDNFYRARILTYWINLGNALKNCGDMVGWLAIATVICSISVLRLRSTWCYVSADTRDRVIREWAPVVFDLERRMMISETSRKSTYHVLAPQGIGLTYPKERVVPFFGDLCVKYQEGLTYKQCESKLNSIRTAFERWDKYLEQIPQSDSFKPLLDAIPVIQKMLYTLLSSHYEAPTMTNDTILDMSLEIEPTLSGQYLKHHYTQRTPFDLGTSLPLIFTTNIPSFRLLSNNVILNTYSASASAQKKPLRSSSSRTGTSLSGGSTNSSTTHLSGSSTSHKVNEYETVASATELNDLESKARALVSQLTSNDAIVKSIRDILNVGVQIYNVSNDIVLKAFENDLCDNSESLLDNSSSTSRRVSSQISSNNRGGFGIPSEKPIPGTVVNVMVKAANLDRLIDILVLGVNDFSNFFNHPENTAYRIDMDAHTLAFFATFRSFCSPLLLLENLCKRFVGARSAAVSIAELHAKIKNSEDPVALGDANFPSWDPDNEEDPAAIDWRTVAQIQIGVLEACHLWVSRYFSDFACDLTIRDQFLELLKTFELELQAWKESGALFSNEYQVYYDTIEALHKKVRKLFIKKLYRPVDIKRLVPTFPVGNKFENLPLHGDIQQLEQLVERVDYVAAEYFNMLQTKDWIEVFDVLELQSCEVSGFFNFRLGHTNNEDDIVIQDVYTFIETLYREQPDNRVIHSLPRPIRELFRLHMHLLNYFTVQIGDIHIKKDERIGRMTSVLKILGIIRTRMSNFSFFSVPAGGPSEVSSYVPAFLESAITAAIARPESRFFANSWTAAAAEVSKQFSTSFNGTMNSIESVIPEIPASALKKSTVNKGLTPCIGWFIERIFEIVCYIPNMSIENPLLINFDKRRYIYNLIVSIMDFKQHIQGLDSLYASGMDTASVFSFTKRIAYLINPVKGIYHLERRAAKDAASREAKEFSKLSSKIKILQPLVQNELEKMKRDSRHRDLIERQMKDLKRSKQKSYSVVGGNTNGAPSVTERKSSRSRFGGLLKAVRPISMALSGSFTPPVEKATHPDDLPHLSTLNEARFKLVNSFNLANITVTMLKHTRERSVFKVTVEGNSKHIFQAVSDAAAESWVHCAVQAQKQMAMLAILSPTSTKVFGVPINIVCAREGTQIPRVVETLLHEIETRGLDEVGLYRIPGSLASVTALKNAFDSGVEVNMQDDRWFDINTVTGCFKLYLRELPEPLLTSDLIGEFIVCGSIGNTHDSILLLRRCVHRLPPFNYNLLKRVIYHLVKVTEHGSTNLMHSVNLAIVFSMSFLPPSSSTTSVSNDLSAMQTMLKTLILAHPKIFSDIQDNDSEGPLPSQLPILLSSHHLGVRPTPLSEQLQPPQPPQMMIESTSNASLLSLDVEDDETEPPQEPLPELPSSDSELAPESAEDAELADDTSKVSLRSGTTGNGDSLLNSNAEEHETPVKEAMNEEAR</sequence>
<protein>
    <submittedName>
        <fullName evidence="7">Similar to Saccharomyces cerevisiae YER155C BEM2 Rho GTPase activating protein (RhoGAP) involved in the control of cytoskeleton organization and cellular morphogenesis</fullName>
    </submittedName>
</protein>
<dbReference type="Pfam" id="PF00618">
    <property type="entry name" value="RasGEF_N"/>
    <property type="match status" value="1"/>
</dbReference>
<evidence type="ECO:0000256" key="1">
    <source>
        <dbReference type="ARBA" id="ARBA00022468"/>
    </source>
</evidence>
<keyword evidence="2" id="KW-0344">Guanine-nucleotide releasing factor</keyword>
<dbReference type="GO" id="GO:0005085">
    <property type="term" value="F:guanyl-nucleotide exchange factor activity"/>
    <property type="evidence" value="ECO:0007669"/>
    <property type="project" value="UniProtKB-KW"/>
</dbReference>
<organism evidence="7 8">
    <name type="scientific">Geotrichum candidum</name>
    <name type="common">Oospora lactis</name>
    <name type="synonym">Dipodascus geotrichum</name>
    <dbReference type="NCBI Taxonomy" id="1173061"/>
    <lineage>
        <taxon>Eukaryota</taxon>
        <taxon>Fungi</taxon>
        <taxon>Dikarya</taxon>
        <taxon>Ascomycota</taxon>
        <taxon>Saccharomycotina</taxon>
        <taxon>Dipodascomycetes</taxon>
        <taxon>Dipodascales</taxon>
        <taxon>Dipodascaceae</taxon>
        <taxon>Geotrichum</taxon>
    </lineage>
</organism>
<dbReference type="InterPro" id="IPR008936">
    <property type="entry name" value="Rho_GTPase_activation_prot"/>
</dbReference>
<feature type="compositionally biased region" description="Low complexity" evidence="3">
    <location>
        <begin position="718"/>
        <end position="747"/>
    </location>
</feature>
<name>A0A0J9XGC0_GEOCN</name>
<feature type="compositionally biased region" description="Low complexity" evidence="3">
    <location>
        <begin position="1849"/>
        <end position="1859"/>
    </location>
</feature>
<dbReference type="EMBL" id="CCBN010000015">
    <property type="protein sequence ID" value="CDO56371.1"/>
    <property type="molecule type" value="Genomic_DNA"/>
</dbReference>
<gene>
    <name evidence="7" type="ORF">BN980_GECA15s00186g</name>
</gene>